<dbReference type="EMBL" id="AP029267">
    <property type="protein sequence ID" value="BFG05637.1"/>
    <property type="molecule type" value="Genomic_DNA"/>
</dbReference>
<evidence type="ECO:0000313" key="1">
    <source>
        <dbReference type="EMBL" id="BFG05637.1"/>
    </source>
</evidence>
<accession>A0AAU9GDJ1</accession>
<dbReference type="Proteomes" id="UP001500889">
    <property type="component" value="Chromosome E"/>
</dbReference>
<keyword evidence="2" id="KW-1185">Reference proteome</keyword>
<name>A0AAU9GDJ1_DROMD</name>
<evidence type="ECO:0000313" key="2">
    <source>
        <dbReference type="Proteomes" id="UP001500889"/>
    </source>
</evidence>
<organism evidence="1 2">
    <name type="scientific">Drosophila madeirensis</name>
    <name type="common">Fruit fly</name>
    <dbReference type="NCBI Taxonomy" id="30013"/>
    <lineage>
        <taxon>Eukaryota</taxon>
        <taxon>Metazoa</taxon>
        <taxon>Ecdysozoa</taxon>
        <taxon>Arthropoda</taxon>
        <taxon>Hexapoda</taxon>
        <taxon>Insecta</taxon>
        <taxon>Pterygota</taxon>
        <taxon>Neoptera</taxon>
        <taxon>Endopterygota</taxon>
        <taxon>Diptera</taxon>
        <taxon>Brachycera</taxon>
        <taxon>Muscomorpha</taxon>
        <taxon>Ephydroidea</taxon>
        <taxon>Drosophilidae</taxon>
        <taxon>Drosophila</taxon>
        <taxon>Sophophora</taxon>
    </lineage>
</organism>
<protein>
    <submittedName>
        <fullName evidence="1">Uncharacterized protein</fullName>
    </submittedName>
</protein>
<sequence length="118" mass="12461">MSSLTDDVYYAQISCPKRKLTILRGFQRPTLDKIFDAAAQIGIVGIYLISAKDNTIIGDHLALRYLLQRQHTIVVCDSLDGLKNEKVCLEVSGETATEGGCGAGPGAGAHQIGGGTVA</sequence>
<proteinExistence type="predicted"/>
<reference evidence="1 2" key="1">
    <citation type="submission" date="2024-02" db="EMBL/GenBank/DDBJ databases">
        <title>A chromosome-level genome assembly of Drosophila madeirensis, a fruit fly species endemic to Madeira island.</title>
        <authorList>
            <person name="Tomihara K."/>
            <person name="Llopart A."/>
            <person name="Yamamoto D."/>
        </authorList>
    </citation>
    <scope>NUCLEOTIDE SEQUENCE [LARGE SCALE GENOMIC DNA]</scope>
    <source>
        <strain evidence="1 2">RF1</strain>
    </source>
</reference>
<gene>
    <name evidence="1" type="ORF">DMAD_04330</name>
</gene>
<dbReference type="AlphaFoldDB" id="A0AAU9GDJ1"/>